<feature type="domain" description="Transposase IS4-like" evidence="1">
    <location>
        <begin position="138"/>
        <end position="299"/>
    </location>
</feature>
<organism evidence="2">
    <name type="scientific">Cyanobacterium aponinum AL20115</name>
    <dbReference type="NCBI Taxonomy" id="3090662"/>
    <lineage>
        <taxon>Bacteria</taxon>
        <taxon>Bacillati</taxon>
        <taxon>Cyanobacteriota</taxon>
        <taxon>Cyanophyceae</taxon>
        <taxon>Oscillatoriophycideae</taxon>
        <taxon>Chroococcales</taxon>
        <taxon>Geminocystaceae</taxon>
        <taxon>Cyanobacterium</taxon>
    </lineage>
</organism>
<dbReference type="GO" id="GO:0003677">
    <property type="term" value="F:DNA binding"/>
    <property type="evidence" value="ECO:0007669"/>
    <property type="project" value="InterPro"/>
</dbReference>
<dbReference type="SUPFAM" id="SSF53098">
    <property type="entry name" value="Ribonuclease H-like"/>
    <property type="match status" value="1"/>
</dbReference>
<dbReference type="EMBL" id="CP138348">
    <property type="protein sequence ID" value="WPF86969.1"/>
    <property type="molecule type" value="Genomic_DNA"/>
</dbReference>
<evidence type="ECO:0000259" key="1">
    <source>
        <dbReference type="Pfam" id="PF01609"/>
    </source>
</evidence>
<dbReference type="InterPro" id="IPR012337">
    <property type="entry name" value="RNaseH-like_sf"/>
</dbReference>
<dbReference type="InterPro" id="IPR047658">
    <property type="entry name" value="IS4-like_transpos"/>
</dbReference>
<evidence type="ECO:0000313" key="2">
    <source>
        <dbReference type="EMBL" id="WPF86969.1"/>
    </source>
</evidence>
<dbReference type="InterPro" id="IPR002559">
    <property type="entry name" value="Transposase_11"/>
</dbReference>
<name>A0AAF0Z9L3_9CHRO</name>
<dbReference type="Pfam" id="PF01609">
    <property type="entry name" value="DDE_Tnp_1"/>
    <property type="match status" value="1"/>
</dbReference>
<dbReference type="NCBIfam" id="NF033591">
    <property type="entry name" value="transpos_IS4_2"/>
    <property type="match status" value="1"/>
</dbReference>
<dbReference type="RefSeq" id="WP_320000795.1">
    <property type="nucleotide sequence ID" value="NZ_CP138348.1"/>
</dbReference>
<protein>
    <submittedName>
        <fullName evidence="2">IS4 family transposase</fullName>
    </submittedName>
</protein>
<proteinExistence type="predicted"/>
<reference evidence="2" key="1">
    <citation type="submission" date="2023-11" db="EMBL/GenBank/DDBJ databases">
        <title>Genome sequence of Cyanobacterium aponinum BCRC AL20115.</title>
        <authorList>
            <person name="Chang H.-Y."/>
            <person name="Lin K.-M."/>
            <person name="Hsueh H.-T."/>
            <person name="Chu H.-A."/>
            <person name="Kuo C.-H."/>
        </authorList>
    </citation>
    <scope>NUCLEOTIDE SEQUENCE</scope>
    <source>
        <strain evidence="2">AL20115</strain>
    </source>
</reference>
<dbReference type="AlphaFoldDB" id="A0AAF0Z9L3"/>
<gene>
    <name evidence="2" type="ORF">SAY89_09065</name>
</gene>
<dbReference type="GO" id="GO:0006313">
    <property type="term" value="P:DNA transposition"/>
    <property type="evidence" value="ECO:0007669"/>
    <property type="project" value="InterPro"/>
</dbReference>
<dbReference type="GO" id="GO:0004803">
    <property type="term" value="F:transposase activity"/>
    <property type="evidence" value="ECO:0007669"/>
    <property type="project" value="InterPro"/>
</dbReference>
<accession>A0AAF0Z9L3</accession>
<sequence length="382" mass="45506">MFQLPNIYQQHLKNQFNLPQYLTLYLLLNLLQNLKTIRLEEIARRFPYPIKLRSRVKKLQRFLSLKQWNINKVWFPIIKQWILQQWHRKTIIYLVIDRTQWGVINLLMVSLIYHHRAIPIYFQLLNKKGSSNFQKQKEVLAPSLNLLKDYKIVVLGDREFCSVDLAKWLLYQGKVYFALRLKKNEYIQISEIWTQLNELYLCPGMSCYYQGVKVTKSKGFTGASLVGKWRRKYRHKSSKEPWFLLTNLKSLPETISAYKKRMGIEEMFRDFKLGGYNLESTKVEGDRLIALLIIITLAYSWSTFSGEEIKRKGISEYLVRPKEKGRSDKRYSDFSIGFNGLNFLQGVSVFEEQWQELTSLFPQKSRYYRQGMRAIRLIQSAF</sequence>